<organism evidence="1">
    <name type="scientific">Anguilla anguilla</name>
    <name type="common">European freshwater eel</name>
    <name type="synonym">Muraena anguilla</name>
    <dbReference type="NCBI Taxonomy" id="7936"/>
    <lineage>
        <taxon>Eukaryota</taxon>
        <taxon>Metazoa</taxon>
        <taxon>Chordata</taxon>
        <taxon>Craniata</taxon>
        <taxon>Vertebrata</taxon>
        <taxon>Euteleostomi</taxon>
        <taxon>Actinopterygii</taxon>
        <taxon>Neopterygii</taxon>
        <taxon>Teleostei</taxon>
        <taxon>Anguilliformes</taxon>
        <taxon>Anguillidae</taxon>
        <taxon>Anguilla</taxon>
    </lineage>
</organism>
<name>A0A0E9PGA3_ANGAN</name>
<proteinExistence type="predicted"/>
<protein>
    <submittedName>
        <fullName evidence="1">Uncharacterized protein</fullName>
    </submittedName>
</protein>
<dbReference type="AlphaFoldDB" id="A0A0E9PGA3"/>
<dbReference type="EMBL" id="GBXM01105008">
    <property type="protein sequence ID" value="JAH03569.1"/>
    <property type="molecule type" value="Transcribed_RNA"/>
</dbReference>
<accession>A0A0E9PGA3</accession>
<sequence>MDRPTDSPRGHYSFAILVRTVVATVNEIW</sequence>
<evidence type="ECO:0000313" key="1">
    <source>
        <dbReference type="EMBL" id="JAH03569.1"/>
    </source>
</evidence>
<reference evidence="1" key="2">
    <citation type="journal article" date="2015" name="Fish Shellfish Immunol.">
        <title>Early steps in the European eel (Anguilla anguilla)-Vibrio vulnificus interaction in the gills: Role of the RtxA13 toxin.</title>
        <authorList>
            <person name="Callol A."/>
            <person name="Pajuelo D."/>
            <person name="Ebbesson L."/>
            <person name="Teles M."/>
            <person name="MacKenzie S."/>
            <person name="Amaro C."/>
        </authorList>
    </citation>
    <scope>NUCLEOTIDE SEQUENCE</scope>
</reference>
<reference evidence="1" key="1">
    <citation type="submission" date="2014-11" db="EMBL/GenBank/DDBJ databases">
        <authorList>
            <person name="Amaro Gonzalez C."/>
        </authorList>
    </citation>
    <scope>NUCLEOTIDE SEQUENCE</scope>
</reference>